<evidence type="ECO:0000313" key="3">
    <source>
        <dbReference type="Proteomes" id="UP000708148"/>
    </source>
</evidence>
<dbReference type="Proteomes" id="UP000708148">
    <property type="component" value="Unassembled WGS sequence"/>
</dbReference>
<reference evidence="2" key="1">
    <citation type="submission" date="2020-12" db="EMBL/GenBank/DDBJ databases">
        <authorList>
            <person name="Iha C."/>
        </authorList>
    </citation>
    <scope>NUCLEOTIDE SEQUENCE</scope>
</reference>
<dbReference type="InterPro" id="IPR011044">
    <property type="entry name" value="Quino_amine_DH_bsu"/>
</dbReference>
<dbReference type="SUPFAM" id="SSF50969">
    <property type="entry name" value="YVTN repeat-like/Quinoprotein amine dehydrogenase"/>
    <property type="match status" value="1"/>
</dbReference>
<feature type="chain" id="PRO_5035716374" evidence="1">
    <location>
        <begin position="33"/>
        <end position="332"/>
    </location>
</feature>
<name>A0A8S1J7Y9_9CHLO</name>
<comment type="caution">
    <text evidence="2">The sequence shown here is derived from an EMBL/GenBank/DDBJ whole genome shotgun (WGS) entry which is preliminary data.</text>
</comment>
<gene>
    <name evidence="2" type="ORF">OSTQU699_LOCUS7381</name>
</gene>
<protein>
    <submittedName>
        <fullName evidence="2">Uncharacterized protein</fullName>
    </submittedName>
</protein>
<keyword evidence="3" id="KW-1185">Reference proteome</keyword>
<sequence>MMLAQILISRQATFCWLARILWLHNLLELSTQGDVGTGRMFMMVQFGTTGEPLRGSAFSGDGSLLAIAAETAIALWEPHSNSLVGRLPLPDRPFPDASPRMVLHLKFVPETVFLVGCCGWPSPSLVVWNVASLSIWWTALVPCLSLTVDPLRGCFAVLVPHMDGTQSARGGPNKGHCYGGFAVSFDPNSPEPQGMWSIPHGPAACIHFPPAGTELAKAQRTAHRRHHSPLLVVLEDRQFGIVGTAVDDSLLADGDEPDALNEGEAEPSAFAVAFGLDTASGEKEDQAMDIEEAEPAAKTADWSQLVDAPSHQLPRMQALCRDFLRVLTTASS</sequence>
<dbReference type="AlphaFoldDB" id="A0A8S1J7Y9"/>
<dbReference type="OrthoDB" id="4096at2759"/>
<dbReference type="PANTHER" id="PTHR45176:SF1">
    <property type="entry name" value="TRANSDUCIN FAMILY PROTEIN _ WD-40 REPEAT FAMILY PROTEIN-RELATED"/>
    <property type="match status" value="1"/>
</dbReference>
<keyword evidence="1" id="KW-0732">Signal</keyword>
<proteinExistence type="predicted"/>
<accession>A0A8S1J7Y9</accession>
<organism evidence="2 3">
    <name type="scientific">Ostreobium quekettii</name>
    <dbReference type="NCBI Taxonomy" id="121088"/>
    <lineage>
        <taxon>Eukaryota</taxon>
        <taxon>Viridiplantae</taxon>
        <taxon>Chlorophyta</taxon>
        <taxon>core chlorophytes</taxon>
        <taxon>Ulvophyceae</taxon>
        <taxon>TCBD clade</taxon>
        <taxon>Bryopsidales</taxon>
        <taxon>Ostreobineae</taxon>
        <taxon>Ostreobiaceae</taxon>
        <taxon>Ostreobium</taxon>
    </lineage>
</organism>
<evidence type="ECO:0000256" key="1">
    <source>
        <dbReference type="SAM" id="SignalP"/>
    </source>
</evidence>
<feature type="signal peptide" evidence="1">
    <location>
        <begin position="1"/>
        <end position="32"/>
    </location>
</feature>
<dbReference type="PANTHER" id="PTHR45176">
    <property type="entry name" value="TRANSDUCIN FAMILY PROTEIN / WD-40 REPEAT FAMILY PROTEIN-RELATED"/>
    <property type="match status" value="1"/>
</dbReference>
<evidence type="ECO:0000313" key="2">
    <source>
        <dbReference type="EMBL" id="CAD7702024.1"/>
    </source>
</evidence>
<dbReference type="EMBL" id="CAJHUC010001686">
    <property type="protein sequence ID" value="CAD7702024.1"/>
    <property type="molecule type" value="Genomic_DNA"/>
</dbReference>